<dbReference type="Proteomes" id="UP000665020">
    <property type="component" value="Chromosome"/>
</dbReference>
<evidence type="ECO:0000313" key="13">
    <source>
        <dbReference type="Proteomes" id="UP000665020"/>
    </source>
</evidence>
<evidence type="ECO:0000256" key="4">
    <source>
        <dbReference type="ARBA" id="ARBA00022729"/>
    </source>
</evidence>
<proteinExistence type="inferred from homology"/>
<keyword evidence="3" id="KW-0309">Germination</keyword>
<dbReference type="InterPro" id="IPR042047">
    <property type="entry name" value="SleB_dom1"/>
</dbReference>
<evidence type="ECO:0000259" key="10">
    <source>
        <dbReference type="Pfam" id="PF01471"/>
    </source>
</evidence>
<dbReference type="InterPro" id="IPR002477">
    <property type="entry name" value="Peptidoglycan-bd-like"/>
</dbReference>
<dbReference type="Gene3D" id="1.10.101.10">
    <property type="entry name" value="PGBD-like superfamily/PGBD"/>
    <property type="match status" value="1"/>
</dbReference>
<gene>
    <name evidence="12" type="primary">sleB</name>
    <name evidence="12" type="ORF">GM661_14045</name>
</gene>
<evidence type="ECO:0000256" key="7">
    <source>
        <dbReference type="ARBA" id="ARBA00023316"/>
    </source>
</evidence>
<comment type="similarity">
    <text evidence="1">Belongs to the SleB family.</text>
</comment>
<feature type="domain" description="Cell wall hydrolase SleB" evidence="11">
    <location>
        <begin position="135"/>
        <end position="233"/>
    </location>
</feature>
<evidence type="ECO:0000313" key="12">
    <source>
        <dbReference type="EMBL" id="QTL99001.1"/>
    </source>
</evidence>
<dbReference type="Pfam" id="PF01471">
    <property type="entry name" value="PG_binding_1"/>
    <property type="match status" value="1"/>
</dbReference>
<evidence type="ECO:0000256" key="5">
    <source>
        <dbReference type="ARBA" id="ARBA00022801"/>
    </source>
</evidence>
<keyword evidence="5" id="KW-0378">Hydrolase</keyword>
<dbReference type="InterPro" id="IPR011105">
    <property type="entry name" value="Cell_wall_hydrolase_SleB"/>
</dbReference>
<keyword evidence="9" id="KW-0812">Transmembrane</keyword>
<dbReference type="GO" id="GO:0016787">
    <property type="term" value="F:hydrolase activity"/>
    <property type="evidence" value="ECO:0007669"/>
    <property type="project" value="UniProtKB-KW"/>
</dbReference>
<dbReference type="InterPro" id="IPR036366">
    <property type="entry name" value="PGBDSf"/>
</dbReference>
<dbReference type="AlphaFoldDB" id="A0A8A7KC27"/>
<dbReference type="RefSeq" id="WP_230867398.1">
    <property type="nucleotide sequence ID" value="NZ_CP046640.1"/>
</dbReference>
<organism evidence="12 13">
    <name type="scientific">Iocasia fonsfrigidae</name>
    <dbReference type="NCBI Taxonomy" id="2682810"/>
    <lineage>
        <taxon>Bacteria</taxon>
        <taxon>Bacillati</taxon>
        <taxon>Bacillota</taxon>
        <taxon>Clostridia</taxon>
        <taxon>Halanaerobiales</taxon>
        <taxon>Halanaerobiaceae</taxon>
        <taxon>Iocasia</taxon>
    </lineage>
</organism>
<dbReference type="EMBL" id="CP046640">
    <property type="protein sequence ID" value="QTL99001.1"/>
    <property type="molecule type" value="Genomic_DNA"/>
</dbReference>
<dbReference type="Gene3D" id="6.20.240.60">
    <property type="match status" value="1"/>
</dbReference>
<dbReference type="Pfam" id="PF07486">
    <property type="entry name" value="Hydrolase_2"/>
    <property type="match status" value="1"/>
</dbReference>
<evidence type="ECO:0000259" key="11">
    <source>
        <dbReference type="Pfam" id="PF07486"/>
    </source>
</evidence>
<keyword evidence="9" id="KW-1133">Transmembrane helix</keyword>
<reference evidence="12" key="1">
    <citation type="submission" date="2019-12" db="EMBL/GenBank/DDBJ databases">
        <authorList>
            <person name="zhang j."/>
            <person name="sun C.M."/>
        </authorList>
    </citation>
    <scope>NUCLEOTIDE SEQUENCE</scope>
    <source>
        <strain evidence="12">NS-1</strain>
    </source>
</reference>
<keyword evidence="9" id="KW-0472">Membrane</keyword>
<name>A0A8A7KC27_9FIRM</name>
<sequence>MSKRLSTICVVISVGLIVIFLAVFYISKSQAAQPTVSWGSRGSGVIVLQRKLRNWGYYSGSIDGTFGSETYRAVVNFQRKNRLRVDGVVGAETWAALGYEGGGRDRTTRVSGSAGVSRSNNVEMIARLVHAEARGEPYEGQVAVAAILLNRVDSPSFPNTISGVIYQPLAFESVANGQFNLAPNNDNIRAARSAINGWDPTHGSLFFWNPSKPVNQWIWSRQIVRRIGSHVFAR</sequence>
<feature type="domain" description="Peptidoglycan binding-like" evidence="10">
    <location>
        <begin position="41"/>
        <end position="97"/>
    </location>
</feature>
<evidence type="ECO:0000256" key="2">
    <source>
        <dbReference type="ARBA" id="ARBA00018364"/>
    </source>
</evidence>
<evidence type="ECO:0000256" key="3">
    <source>
        <dbReference type="ARBA" id="ARBA00022544"/>
    </source>
</evidence>
<keyword evidence="7" id="KW-0961">Cell wall biogenesis/degradation</keyword>
<accession>A0A8A7KC27</accession>
<keyword evidence="4" id="KW-0732">Signal</keyword>
<evidence type="ECO:0000256" key="6">
    <source>
        <dbReference type="ARBA" id="ARBA00022969"/>
    </source>
</evidence>
<dbReference type="GO" id="GO:0009847">
    <property type="term" value="P:spore germination"/>
    <property type="evidence" value="ECO:0007669"/>
    <property type="project" value="UniProtKB-UniRule"/>
</dbReference>
<evidence type="ECO:0000256" key="1">
    <source>
        <dbReference type="ARBA" id="ARBA00007010"/>
    </source>
</evidence>
<keyword evidence="6" id="KW-0749">Sporulation</keyword>
<dbReference type="SUPFAM" id="SSF47090">
    <property type="entry name" value="PGBD-like"/>
    <property type="match status" value="1"/>
</dbReference>
<dbReference type="Gene3D" id="1.10.10.2520">
    <property type="entry name" value="Cell wall hydrolase SleB, domain 1"/>
    <property type="match status" value="1"/>
</dbReference>
<dbReference type="GO" id="GO:0030435">
    <property type="term" value="P:sporulation resulting in formation of a cellular spore"/>
    <property type="evidence" value="ECO:0007669"/>
    <property type="project" value="UniProtKB-KW"/>
</dbReference>
<dbReference type="InterPro" id="IPR014224">
    <property type="entry name" value="Spore_cortex_SleB"/>
</dbReference>
<dbReference type="NCBIfam" id="TIGR02869">
    <property type="entry name" value="spore_SleB"/>
    <property type="match status" value="1"/>
</dbReference>
<evidence type="ECO:0000256" key="9">
    <source>
        <dbReference type="SAM" id="Phobius"/>
    </source>
</evidence>
<protein>
    <recommendedName>
        <fullName evidence="2 8">Spore cortex-lytic enzyme</fullName>
    </recommendedName>
</protein>
<keyword evidence="13" id="KW-1185">Reference proteome</keyword>
<dbReference type="KEGG" id="ifn:GM661_14045"/>
<evidence type="ECO:0000256" key="8">
    <source>
        <dbReference type="NCBIfam" id="TIGR02869"/>
    </source>
</evidence>
<dbReference type="InterPro" id="IPR036365">
    <property type="entry name" value="PGBD-like_sf"/>
</dbReference>
<feature type="transmembrane region" description="Helical" evidence="9">
    <location>
        <begin position="7"/>
        <end position="26"/>
    </location>
</feature>
<dbReference type="GO" id="GO:0071555">
    <property type="term" value="P:cell wall organization"/>
    <property type="evidence" value="ECO:0007669"/>
    <property type="project" value="UniProtKB-KW"/>
</dbReference>